<dbReference type="EMBL" id="BKCJ011598390">
    <property type="protein sequence ID" value="GFD43483.1"/>
    <property type="molecule type" value="Genomic_DNA"/>
</dbReference>
<accession>A0A699W9H3</accession>
<feature type="non-terminal residue" evidence="1">
    <location>
        <position position="1"/>
    </location>
</feature>
<reference evidence="1" key="1">
    <citation type="journal article" date="2019" name="Sci. Rep.">
        <title>Draft genome of Tanacetum cinerariifolium, the natural source of mosquito coil.</title>
        <authorList>
            <person name="Yamashiro T."/>
            <person name="Shiraishi A."/>
            <person name="Satake H."/>
            <person name="Nakayama K."/>
        </authorList>
    </citation>
    <scope>NUCLEOTIDE SEQUENCE</scope>
</reference>
<gene>
    <name evidence="1" type="ORF">Tci_915452</name>
</gene>
<comment type="caution">
    <text evidence="1">The sequence shown here is derived from an EMBL/GenBank/DDBJ whole genome shotgun (WGS) entry which is preliminary data.</text>
</comment>
<feature type="non-terminal residue" evidence="1">
    <location>
        <position position="127"/>
    </location>
</feature>
<dbReference type="AlphaFoldDB" id="A0A699W9H3"/>
<proteinExistence type="predicted"/>
<name>A0A699W9H3_TANCI</name>
<evidence type="ECO:0000313" key="1">
    <source>
        <dbReference type="EMBL" id="GFD43483.1"/>
    </source>
</evidence>
<organism evidence="1">
    <name type="scientific">Tanacetum cinerariifolium</name>
    <name type="common">Dalmatian daisy</name>
    <name type="synonym">Chrysanthemum cinerariifolium</name>
    <dbReference type="NCBI Taxonomy" id="118510"/>
    <lineage>
        <taxon>Eukaryota</taxon>
        <taxon>Viridiplantae</taxon>
        <taxon>Streptophyta</taxon>
        <taxon>Embryophyta</taxon>
        <taxon>Tracheophyta</taxon>
        <taxon>Spermatophyta</taxon>
        <taxon>Magnoliopsida</taxon>
        <taxon>eudicotyledons</taxon>
        <taxon>Gunneridae</taxon>
        <taxon>Pentapetalae</taxon>
        <taxon>asterids</taxon>
        <taxon>campanulids</taxon>
        <taxon>Asterales</taxon>
        <taxon>Asteraceae</taxon>
        <taxon>Asteroideae</taxon>
        <taxon>Anthemideae</taxon>
        <taxon>Anthemidinae</taxon>
        <taxon>Tanacetum</taxon>
    </lineage>
</organism>
<sequence length="127" mass="13843">AHIVAISRLQLGRNLLGQVCRYRRAGRPSPVKLRLLAAGYFAVHEEEQLVFYNRPAQAEAGLVVVVAGADFGVGPVHALARYALRAPVAVHRAVEIVGARARHGVNRAAGEVAQRHIKRGYLRLNLL</sequence>
<protein>
    <submittedName>
        <fullName evidence="1">Uncharacterized protein</fullName>
    </submittedName>
</protein>